<evidence type="ECO:0008006" key="4">
    <source>
        <dbReference type="Google" id="ProtNLM"/>
    </source>
</evidence>
<comment type="caution">
    <text evidence="2">The sequence shown here is derived from an EMBL/GenBank/DDBJ whole genome shotgun (WGS) entry which is preliminary data.</text>
</comment>
<accession>A0ABN3FKB7</accession>
<gene>
    <name evidence="2" type="ORF">GCM10010170_010110</name>
</gene>
<keyword evidence="1" id="KW-1133">Transmembrane helix</keyword>
<feature type="transmembrane region" description="Helical" evidence="1">
    <location>
        <begin position="12"/>
        <end position="34"/>
    </location>
</feature>
<dbReference type="RefSeq" id="WP_344611033.1">
    <property type="nucleotide sequence ID" value="NZ_BAAARV010000006.1"/>
</dbReference>
<feature type="transmembrane region" description="Helical" evidence="1">
    <location>
        <begin position="70"/>
        <end position="90"/>
    </location>
</feature>
<evidence type="ECO:0000256" key="1">
    <source>
        <dbReference type="SAM" id="Phobius"/>
    </source>
</evidence>
<sequence>MTGRTVVGASIWRPVVLAAGVGFVLLAPAAGVLLHQERSNSERFDFWPLLELLAYLLLVLPWLGPLVLRLLGVPWTVGLLGEVLMLPIYLAFYRPGGVNHSWWVYGLQAAFAYGLAAIGSALFGRSPARPK</sequence>
<dbReference type="EMBL" id="BAAARV010000006">
    <property type="protein sequence ID" value="GAA2331542.1"/>
    <property type="molecule type" value="Genomic_DNA"/>
</dbReference>
<evidence type="ECO:0000313" key="2">
    <source>
        <dbReference type="EMBL" id="GAA2331542.1"/>
    </source>
</evidence>
<keyword evidence="1" id="KW-0472">Membrane</keyword>
<feature type="transmembrane region" description="Helical" evidence="1">
    <location>
        <begin position="46"/>
        <end position="63"/>
    </location>
</feature>
<dbReference type="Proteomes" id="UP001501444">
    <property type="component" value="Unassembled WGS sequence"/>
</dbReference>
<protein>
    <recommendedName>
        <fullName evidence="4">Integral membrane protein</fullName>
    </recommendedName>
</protein>
<evidence type="ECO:0000313" key="3">
    <source>
        <dbReference type="Proteomes" id="UP001501444"/>
    </source>
</evidence>
<feature type="transmembrane region" description="Helical" evidence="1">
    <location>
        <begin position="102"/>
        <end position="123"/>
    </location>
</feature>
<reference evidence="2 3" key="1">
    <citation type="journal article" date="2019" name="Int. J. Syst. Evol. Microbiol.">
        <title>The Global Catalogue of Microorganisms (GCM) 10K type strain sequencing project: providing services to taxonomists for standard genome sequencing and annotation.</title>
        <authorList>
            <consortium name="The Broad Institute Genomics Platform"/>
            <consortium name="The Broad Institute Genome Sequencing Center for Infectious Disease"/>
            <person name="Wu L."/>
            <person name="Ma J."/>
        </authorList>
    </citation>
    <scope>NUCLEOTIDE SEQUENCE [LARGE SCALE GENOMIC DNA]</scope>
    <source>
        <strain evidence="2 3">JCM 3272</strain>
    </source>
</reference>
<name>A0ABN3FKB7_9ACTN</name>
<keyword evidence="3" id="KW-1185">Reference proteome</keyword>
<proteinExistence type="predicted"/>
<organism evidence="2 3">
    <name type="scientific">Dactylosporangium salmoneum</name>
    <dbReference type="NCBI Taxonomy" id="53361"/>
    <lineage>
        <taxon>Bacteria</taxon>
        <taxon>Bacillati</taxon>
        <taxon>Actinomycetota</taxon>
        <taxon>Actinomycetes</taxon>
        <taxon>Micromonosporales</taxon>
        <taxon>Micromonosporaceae</taxon>
        <taxon>Dactylosporangium</taxon>
    </lineage>
</organism>
<keyword evidence="1" id="KW-0812">Transmembrane</keyword>